<evidence type="ECO:0000313" key="1">
    <source>
        <dbReference type="EMBL" id="KAI0035502.1"/>
    </source>
</evidence>
<dbReference type="Proteomes" id="UP000814128">
    <property type="component" value="Unassembled WGS sequence"/>
</dbReference>
<evidence type="ECO:0000313" key="2">
    <source>
        <dbReference type="Proteomes" id="UP000814128"/>
    </source>
</evidence>
<sequence>MTRRTTQSAAAAARANTATLAPTHAHPTAPAAAAVDASFAVEYAALRRNWKWANFSQFFYTFNALFNMPDISLADIEDDLARSSMLVLPRIMHRLLVVLTQDRKLSAENWQNSLRKQYARRDSGKNPIGPAPVKSTRTPSPEPVELPDIQPDADAASGQTNATAPAETDTTTADTATASEAARYSSAPSSPSAEYMDAELSAEAVPLEESRDWMALSMLEKLDSLHLLTEWQFQNVTRLRQTMKSDDENATWRIEPIGYDAKANAYWVIGSDRLWIQRVPPKPSRSLKRKRPAAKSKKRAPEPDPEGDFDASAEPEPDSKRVRTVRGKQEMVPPSGGRGARAAKLQANKKLDEQAKELAELKRQAALEQRQTTRTARVAPRPTGGTRISRRLHGAEADAEWQEIPEEWLKEGRQDEEGQGKKDESDAESELTDLSELEAEELEPASEPKQEQEVEKPVLVTNGRSKGKGKARTKATEVVPEPEAEHEEAEPEWRPPDDWVEWETLCVTLYDWEHIAERFQNATHYAEKALYKVLTQVYVPEIAAELREIERKRRMEEAVTQRKRSSRLAIKDQEKEEQRLAEIRRQEEEEKMSRVRRLEARQKREEEERIKRENAREQRRKEREEREARRHALVEAQEQEESSLATTPIDVVNEDLAPEQKSAVATPAKTPRKRQKPAEKIANGEAGEPGKATPKRAGRKVKGADGAGKPGSEEWELDCEICDRRGKNLDDDLGLVSCGRCGKWQHIRCYDAADKRAGRTRRDWEKEEFMCQRCRAYTPVTMSFPTTGPTIPSYKTAVGVQAYGSSGPQPYGSTSGITYSHYQPGAHHGQFALPASQHPSLPSSSAYGNGSANGLLNKQYSPGGPMLSGWPGSSAPPPVFPPSSIHPSLQSFMPAPPSTLPTLPPMNPSTPHAHLPPMTSLSPRPSLPPMTGLNGFGGAGAYGASQAYTPGYSYTHDSHASS</sequence>
<keyword evidence="2" id="KW-1185">Reference proteome</keyword>
<name>A0ACB8QV04_9AGAM</name>
<organism evidence="1 2">
    <name type="scientific">Vararia minispora EC-137</name>
    <dbReference type="NCBI Taxonomy" id="1314806"/>
    <lineage>
        <taxon>Eukaryota</taxon>
        <taxon>Fungi</taxon>
        <taxon>Dikarya</taxon>
        <taxon>Basidiomycota</taxon>
        <taxon>Agaricomycotina</taxon>
        <taxon>Agaricomycetes</taxon>
        <taxon>Russulales</taxon>
        <taxon>Lachnocladiaceae</taxon>
        <taxon>Vararia</taxon>
    </lineage>
</organism>
<accession>A0ACB8QV04</accession>
<proteinExistence type="predicted"/>
<reference evidence="1" key="1">
    <citation type="submission" date="2021-02" db="EMBL/GenBank/DDBJ databases">
        <authorList>
            <consortium name="DOE Joint Genome Institute"/>
            <person name="Ahrendt S."/>
            <person name="Looney B.P."/>
            <person name="Miyauchi S."/>
            <person name="Morin E."/>
            <person name="Drula E."/>
            <person name="Courty P.E."/>
            <person name="Chicoki N."/>
            <person name="Fauchery L."/>
            <person name="Kohler A."/>
            <person name="Kuo A."/>
            <person name="Labutti K."/>
            <person name="Pangilinan J."/>
            <person name="Lipzen A."/>
            <person name="Riley R."/>
            <person name="Andreopoulos W."/>
            <person name="He G."/>
            <person name="Johnson J."/>
            <person name="Barry K.W."/>
            <person name="Grigoriev I.V."/>
            <person name="Nagy L."/>
            <person name="Hibbett D."/>
            <person name="Henrissat B."/>
            <person name="Matheny P.B."/>
            <person name="Labbe J."/>
            <person name="Martin F."/>
        </authorList>
    </citation>
    <scope>NUCLEOTIDE SEQUENCE</scope>
    <source>
        <strain evidence="1">EC-137</strain>
    </source>
</reference>
<reference evidence="1" key="2">
    <citation type="journal article" date="2022" name="New Phytol.">
        <title>Evolutionary transition to the ectomycorrhizal habit in the genomes of a hyperdiverse lineage of mushroom-forming fungi.</title>
        <authorList>
            <person name="Looney B."/>
            <person name="Miyauchi S."/>
            <person name="Morin E."/>
            <person name="Drula E."/>
            <person name="Courty P.E."/>
            <person name="Kohler A."/>
            <person name="Kuo A."/>
            <person name="LaButti K."/>
            <person name="Pangilinan J."/>
            <person name="Lipzen A."/>
            <person name="Riley R."/>
            <person name="Andreopoulos W."/>
            <person name="He G."/>
            <person name="Johnson J."/>
            <person name="Nolan M."/>
            <person name="Tritt A."/>
            <person name="Barry K.W."/>
            <person name="Grigoriev I.V."/>
            <person name="Nagy L.G."/>
            <person name="Hibbett D."/>
            <person name="Henrissat B."/>
            <person name="Matheny P.B."/>
            <person name="Labbe J."/>
            <person name="Martin F.M."/>
        </authorList>
    </citation>
    <scope>NUCLEOTIDE SEQUENCE</scope>
    <source>
        <strain evidence="1">EC-137</strain>
    </source>
</reference>
<protein>
    <submittedName>
        <fullName evidence="1">Uncharacterized protein</fullName>
    </submittedName>
</protein>
<comment type="caution">
    <text evidence="1">The sequence shown here is derived from an EMBL/GenBank/DDBJ whole genome shotgun (WGS) entry which is preliminary data.</text>
</comment>
<dbReference type="EMBL" id="MU273483">
    <property type="protein sequence ID" value="KAI0035502.1"/>
    <property type="molecule type" value="Genomic_DNA"/>
</dbReference>
<gene>
    <name evidence="1" type="ORF">K488DRAFT_68310</name>
</gene>